<sequence length="116" mass="13262">MTTIEVSQKIFNIWDDLWSKGVIPESDFHKVSSTLKSTSFLDAQRRRACRFIGLLAEEGQERQQLQTALWKCSHLSALRITSSMAGIRAKMSKCTRPFSTSYKWDLWKPELGAPPV</sequence>
<gene>
    <name evidence="1" type="ORF">OBBRIDRAFT_808913</name>
</gene>
<protein>
    <submittedName>
        <fullName evidence="1">Uncharacterized protein</fullName>
    </submittedName>
</protein>
<keyword evidence="2" id="KW-1185">Reference proteome</keyword>
<name>A0A8E2AQX2_9APHY</name>
<dbReference type="Proteomes" id="UP000250043">
    <property type="component" value="Unassembled WGS sequence"/>
</dbReference>
<evidence type="ECO:0000313" key="2">
    <source>
        <dbReference type="Proteomes" id="UP000250043"/>
    </source>
</evidence>
<evidence type="ECO:0000313" key="1">
    <source>
        <dbReference type="EMBL" id="OCH83565.1"/>
    </source>
</evidence>
<dbReference type="AlphaFoldDB" id="A0A8E2AQX2"/>
<proteinExistence type="predicted"/>
<reference evidence="1 2" key="1">
    <citation type="submission" date="2016-07" db="EMBL/GenBank/DDBJ databases">
        <title>Draft genome of the white-rot fungus Obba rivulosa 3A-2.</title>
        <authorList>
            <consortium name="DOE Joint Genome Institute"/>
            <person name="Miettinen O."/>
            <person name="Riley R."/>
            <person name="Acob R."/>
            <person name="Barry K."/>
            <person name="Cullen D."/>
            <person name="De Vries R."/>
            <person name="Hainaut M."/>
            <person name="Hatakka A."/>
            <person name="Henrissat B."/>
            <person name="Hilden K."/>
            <person name="Kuo R."/>
            <person name="Labutti K."/>
            <person name="Lipzen A."/>
            <person name="Makela M.R."/>
            <person name="Sandor L."/>
            <person name="Spatafora J.W."/>
            <person name="Grigoriev I.V."/>
            <person name="Hibbett D.S."/>
        </authorList>
    </citation>
    <scope>NUCLEOTIDE SEQUENCE [LARGE SCALE GENOMIC DNA]</scope>
    <source>
        <strain evidence="1 2">3A-2</strain>
    </source>
</reference>
<accession>A0A8E2AQX2</accession>
<organism evidence="1 2">
    <name type="scientific">Obba rivulosa</name>
    <dbReference type="NCBI Taxonomy" id="1052685"/>
    <lineage>
        <taxon>Eukaryota</taxon>
        <taxon>Fungi</taxon>
        <taxon>Dikarya</taxon>
        <taxon>Basidiomycota</taxon>
        <taxon>Agaricomycotina</taxon>
        <taxon>Agaricomycetes</taxon>
        <taxon>Polyporales</taxon>
        <taxon>Gelatoporiaceae</taxon>
        <taxon>Obba</taxon>
    </lineage>
</organism>
<dbReference type="EMBL" id="KV722988">
    <property type="protein sequence ID" value="OCH83565.1"/>
    <property type="molecule type" value="Genomic_DNA"/>
</dbReference>